<feature type="domain" description="PA" evidence="14">
    <location>
        <begin position="424"/>
        <end position="484"/>
    </location>
</feature>
<keyword evidence="3" id="KW-0964">Secreted</keyword>
<feature type="region of interest" description="Disordered" evidence="11">
    <location>
        <begin position="83"/>
        <end position="106"/>
    </location>
</feature>
<reference evidence="17 18" key="1">
    <citation type="submission" date="2013-03" db="EMBL/GenBank/DDBJ databases">
        <title>Assembly of a new bacterial strain Brevibacillus borstelensis AK1.</title>
        <authorList>
            <person name="Rajan I."/>
            <person name="PoliReddy D."/>
            <person name="Sugumar T."/>
            <person name="Rathinam K."/>
            <person name="Alqarawi S."/>
            <person name="Khalil A.B."/>
            <person name="Sivakumar N."/>
        </authorList>
    </citation>
    <scope>NUCLEOTIDE SEQUENCE [LARGE SCALE GENOMIC DNA]</scope>
    <source>
        <strain evidence="17 18">AK1</strain>
    </source>
</reference>
<dbReference type="EMBL" id="APBN01000008">
    <property type="protein sequence ID" value="EMT51419.1"/>
    <property type="molecule type" value="Genomic_DNA"/>
</dbReference>
<feature type="domain" description="C5a peptidase/Subtilisin-like protease SBT2-like Fn3-like" evidence="16">
    <location>
        <begin position="706"/>
        <end position="805"/>
    </location>
</feature>
<evidence type="ECO:0000256" key="6">
    <source>
        <dbReference type="ARBA" id="ARBA00022801"/>
    </source>
</evidence>
<evidence type="ECO:0000259" key="16">
    <source>
        <dbReference type="Pfam" id="PF06280"/>
    </source>
</evidence>
<evidence type="ECO:0000313" key="17">
    <source>
        <dbReference type="EMBL" id="EMT51419.1"/>
    </source>
</evidence>
<dbReference type="InterPro" id="IPR015500">
    <property type="entry name" value="Peptidase_S8_subtilisin-rel"/>
</dbReference>
<evidence type="ECO:0000256" key="5">
    <source>
        <dbReference type="ARBA" id="ARBA00022729"/>
    </source>
</evidence>
<dbReference type="SUPFAM" id="SSF52025">
    <property type="entry name" value="PA domain"/>
    <property type="match status" value="1"/>
</dbReference>
<feature type="active site" description="Charge relay system" evidence="8 9">
    <location>
        <position position="605"/>
    </location>
</feature>
<dbReference type="PATRIC" id="fig|1300222.3.peg.3716"/>
<dbReference type="InterPro" id="IPR000209">
    <property type="entry name" value="Peptidase_S8/S53_dom"/>
</dbReference>
<dbReference type="Gene3D" id="3.50.30.30">
    <property type="match status" value="1"/>
</dbReference>
<dbReference type="STRING" id="1300222.I532_17738"/>
<dbReference type="Pfam" id="PF05922">
    <property type="entry name" value="Inhibitor_I9"/>
    <property type="match status" value="1"/>
</dbReference>
<dbReference type="PROSITE" id="PS00138">
    <property type="entry name" value="SUBTILASE_SER"/>
    <property type="match status" value="1"/>
</dbReference>
<evidence type="ECO:0000256" key="3">
    <source>
        <dbReference type="ARBA" id="ARBA00022525"/>
    </source>
</evidence>
<keyword evidence="4 9" id="KW-0645">Protease</keyword>
<dbReference type="InterPro" id="IPR022398">
    <property type="entry name" value="Peptidase_S8_His-AS"/>
</dbReference>
<dbReference type="SUPFAM" id="SSF52743">
    <property type="entry name" value="Subtilisin-like"/>
    <property type="match status" value="1"/>
</dbReference>
<evidence type="ECO:0000313" key="18">
    <source>
        <dbReference type="Proteomes" id="UP000012081"/>
    </source>
</evidence>
<evidence type="ECO:0000256" key="8">
    <source>
        <dbReference type="PIRSR" id="PIRSR615500-1"/>
    </source>
</evidence>
<dbReference type="RefSeq" id="WP_003389879.1">
    <property type="nucleotide sequence ID" value="NZ_APBN01000008.1"/>
</dbReference>
<dbReference type="InterPro" id="IPR023827">
    <property type="entry name" value="Peptidase_S8_Asp-AS"/>
</dbReference>
<dbReference type="GO" id="GO:0006508">
    <property type="term" value="P:proteolysis"/>
    <property type="evidence" value="ECO:0007669"/>
    <property type="project" value="UniProtKB-KW"/>
</dbReference>
<keyword evidence="18" id="KW-1185">Reference proteome</keyword>
<dbReference type="PRINTS" id="PR00723">
    <property type="entry name" value="SUBTILISIN"/>
</dbReference>
<evidence type="ECO:0000256" key="9">
    <source>
        <dbReference type="PROSITE-ProRule" id="PRU01240"/>
    </source>
</evidence>
<dbReference type="InterPro" id="IPR046450">
    <property type="entry name" value="PA_dom_sf"/>
</dbReference>
<dbReference type="CDD" id="cd02133">
    <property type="entry name" value="PA_C5a_like"/>
    <property type="match status" value="1"/>
</dbReference>
<dbReference type="InterPro" id="IPR036852">
    <property type="entry name" value="Peptidase_S8/S53_dom_sf"/>
</dbReference>
<feature type="chain" id="PRO_5004095126" evidence="12">
    <location>
        <begin position="29"/>
        <end position="1050"/>
    </location>
</feature>
<dbReference type="InterPro" id="IPR034213">
    <property type="entry name" value="S8_Vpr-like"/>
</dbReference>
<dbReference type="InterPro" id="IPR023828">
    <property type="entry name" value="Peptidase_S8_Ser-AS"/>
</dbReference>
<dbReference type="Proteomes" id="UP000012081">
    <property type="component" value="Unassembled WGS sequence"/>
</dbReference>
<evidence type="ECO:0000256" key="2">
    <source>
        <dbReference type="ARBA" id="ARBA00022512"/>
    </source>
</evidence>
<dbReference type="CDD" id="cd07474">
    <property type="entry name" value="Peptidases_S8_subtilisin_Vpr-like"/>
    <property type="match status" value="1"/>
</dbReference>
<dbReference type="Pfam" id="PF06280">
    <property type="entry name" value="fn3_5"/>
    <property type="match status" value="1"/>
</dbReference>
<evidence type="ECO:0000256" key="10">
    <source>
        <dbReference type="RuleBase" id="RU003355"/>
    </source>
</evidence>
<evidence type="ECO:0000259" key="13">
    <source>
        <dbReference type="Pfam" id="PF00082"/>
    </source>
</evidence>
<evidence type="ECO:0000259" key="15">
    <source>
        <dbReference type="Pfam" id="PF05922"/>
    </source>
</evidence>
<dbReference type="PANTHER" id="PTHR43806:SF65">
    <property type="entry name" value="SERINE PROTEASE APRX"/>
    <property type="match status" value="1"/>
</dbReference>
<feature type="region of interest" description="Disordered" evidence="11">
    <location>
        <begin position="222"/>
        <end position="260"/>
    </location>
</feature>
<evidence type="ECO:0000259" key="14">
    <source>
        <dbReference type="Pfam" id="PF02225"/>
    </source>
</evidence>
<dbReference type="GO" id="GO:0016020">
    <property type="term" value="C:membrane"/>
    <property type="evidence" value="ECO:0007669"/>
    <property type="project" value="InterPro"/>
</dbReference>
<feature type="signal peptide" evidence="12">
    <location>
        <begin position="1"/>
        <end position="28"/>
    </location>
</feature>
<comment type="caution">
    <text evidence="17">The sequence shown here is derived from an EMBL/GenBank/DDBJ whole genome shotgun (WGS) entry which is preliminary data.</text>
</comment>
<dbReference type="InterPro" id="IPR010435">
    <property type="entry name" value="C5a/SBT2-like_Fn3"/>
</dbReference>
<keyword evidence="5 12" id="KW-0732">Signal</keyword>
<evidence type="ECO:0000256" key="7">
    <source>
        <dbReference type="ARBA" id="ARBA00022825"/>
    </source>
</evidence>
<dbReference type="GO" id="GO:0004252">
    <property type="term" value="F:serine-type endopeptidase activity"/>
    <property type="evidence" value="ECO:0007669"/>
    <property type="project" value="UniProtKB-UniRule"/>
</dbReference>
<keyword evidence="2" id="KW-0134">Cell wall</keyword>
<feature type="domain" description="Peptidase S8/S53" evidence="13">
    <location>
        <begin position="197"/>
        <end position="641"/>
    </location>
</feature>
<name>M8D556_9BACL</name>
<evidence type="ECO:0000256" key="1">
    <source>
        <dbReference type="ARBA" id="ARBA00011073"/>
    </source>
</evidence>
<organism evidence="17 18">
    <name type="scientific">Brevibacillus borstelensis AK1</name>
    <dbReference type="NCBI Taxonomy" id="1300222"/>
    <lineage>
        <taxon>Bacteria</taxon>
        <taxon>Bacillati</taxon>
        <taxon>Bacillota</taxon>
        <taxon>Bacilli</taxon>
        <taxon>Bacillales</taxon>
        <taxon>Paenibacillaceae</taxon>
        <taxon>Brevibacillus</taxon>
    </lineage>
</organism>
<evidence type="ECO:0000256" key="11">
    <source>
        <dbReference type="SAM" id="MobiDB-lite"/>
    </source>
</evidence>
<proteinExistence type="inferred from homology"/>
<keyword evidence="7 9" id="KW-0720">Serine protease</keyword>
<keyword evidence="6 9" id="KW-0378">Hydrolase</keyword>
<dbReference type="MEROPS" id="S08.108"/>
<sequence length="1050" mass="113159">MKKQAKSFIPLSLSAALLFSVAPGGVYASEDLSKRELSKLNSVTNAVVEQGAATAKISPRLNTTSRKEVSVIVQLQGEPAASEASYKRGSRSSATRSAESRVSREQTSFLKEARKKNIDLHVERTFSHVFNGMEMTLPANEIESLASLPQVKAVYENTIYTIPDVELDAMNGREFKYDIAPLKQIGVLDMWDAGLTGKGLKVGVIDTGVDYLHPDLKDAYKGGYDSYDNDKDPYEEAPISPDDDAKGEGGYEGSSHGTHVSGTIVGRAKNKTSDVQVKGIAYEADLYVYRVLGRKGGSSAQVIDGIEKAVRDGMDVINLSLGADIEKNADSPDSIAVNNAMRAGVITVVANGNAASDEPGRFYYTAGSPAGAKLPISVAAVNSPSILYDASASSSLGQDYQFHVMAWQIREDNFSELIGTNPLPVVYANLGSVQDFEKVDVAGKVALVSRGTLAFTDKIINAKKAGAVAVIVFNGNDKDGDGQADLNLPPEDRGGYVDTILGDQMDAIPTFDMKGTEGRALALQLLNNPSSPVTLTFSSDYPTTSDNGDKVASFSSRGPVLGDNYSIKPDVGAPGVSILSAYPAWSKLIDGASYEKAYARSNGTSMATPHVAGLALLLKEAHPEWTPFDVKAALSNTAKPLYEEEDVLYDVYSQGAGRVDGFAAMKTPALLQTVEQLTILNEDFEAETIEYNGSNYSFGLLKAGSKPVSQTLQVKNTSDKEVSYRAEVNMHSSVTTDPYRPKDTPDPNNIDVKLSTKNITVDGGEIETFTLTVEPQEDAEEGVYEGEVVLRSSDRSIPKLHLPFVIHVGDKPEDTHFGLDNMKLSSAILSPDGDGENDTITVEALLQAEGVNVIELEAWSMDDTYIGTMAALFNDYKPFAPGPITFSNIDGTYVNGSLIPKKLDPGVYKLRLVAQVVDPDLPRGEQVVETYEIWKSFKLEINETEKGKRTTEKNDDSLKQAAEEFEGNVVNTDKVGEAVLELPEDSDAVTYAVTESSHPELIDNAGVLLALPEEGNETVTLWVTIASKDNPDQTEKVKVKVKLEAGEESR</sequence>
<dbReference type="Pfam" id="PF02225">
    <property type="entry name" value="PA"/>
    <property type="match status" value="1"/>
</dbReference>
<feature type="active site" description="Charge relay system" evidence="8 9">
    <location>
        <position position="206"/>
    </location>
</feature>
<dbReference type="PROSITE" id="PS51892">
    <property type="entry name" value="SUBTILASE"/>
    <property type="match status" value="1"/>
</dbReference>
<dbReference type="PANTHER" id="PTHR43806">
    <property type="entry name" value="PEPTIDASE S8"/>
    <property type="match status" value="1"/>
</dbReference>
<feature type="active site" description="Charge relay system" evidence="8 9">
    <location>
        <position position="256"/>
    </location>
</feature>
<dbReference type="AlphaFoldDB" id="M8D556"/>
<dbReference type="Gene3D" id="3.40.50.200">
    <property type="entry name" value="Peptidase S8/S53 domain"/>
    <property type="match status" value="1"/>
</dbReference>
<dbReference type="PROSITE" id="PS00137">
    <property type="entry name" value="SUBTILASE_HIS"/>
    <property type="match status" value="1"/>
</dbReference>
<protein>
    <submittedName>
        <fullName evidence="17">Extracellular protease</fullName>
    </submittedName>
</protein>
<gene>
    <name evidence="17" type="ORF">I532_17738</name>
</gene>
<dbReference type="InterPro" id="IPR003137">
    <property type="entry name" value="PA_domain"/>
</dbReference>
<evidence type="ECO:0000256" key="12">
    <source>
        <dbReference type="SAM" id="SignalP"/>
    </source>
</evidence>
<dbReference type="InterPro" id="IPR050131">
    <property type="entry name" value="Peptidase_S8_subtilisin-like"/>
</dbReference>
<dbReference type="InterPro" id="IPR010259">
    <property type="entry name" value="S8pro/Inhibitor_I9"/>
</dbReference>
<dbReference type="Gene3D" id="2.60.40.1710">
    <property type="entry name" value="Subtilisin-like superfamily"/>
    <property type="match status" value="1"/>
</dbReference>
<dbReference type="Pfam" id="PF00082">
    <property type="entry name" value="Peptidase_S8"/>
    <property type="match status" value="1"/>
</dbReference>
<accession>M8D556</accession>
<feature type="domain" description="Inhibitor I9" evidence="15">
    <location>
        <begin position="71"/>
        <end position="162"/>
    </location>
</feature>
<dbReference type="PROSITE" id="PS00136">
    <property type="entry name" value="SUBTILASE_ASP"/>
    <property type="match status" value="1"/>
</dbReference>
<evidence type="ECO:0000256" key="4">
    <source>
        <dbReference type="ARBA" id="ARBA00022670"/>
    </source>
</evidence>
<comment type="similarity">
    <text evidence="1 9 10">Belongs to the peptidase S8 family.</text>
</comment>